<gene>
    <name evidence="3" type="ORF">ESN35_06030</name>
</gene>
<keyword evidence="2" id="KW-0472">Membrane</keyword>
<feature type="transmembrane region" description="Helical" evidence="2">
    <location>
        <begin position="364"/>
        <end position="388"/>
    </location>
</feature>
<dbReference type="EMBL" id="CP035464">
    <property type="protein sequence ID" value="QAY33880.1"/>
    <property type="molecule type" value="Genomic_DNA"/>
</dbReference>
<feature type="region of interest" description="Disordered" evidence="1">
    <location>
        <begin position="389"/>
        <end position="507"/>
    </location>
</feature>
<protein>
    <recommendedName>
        <fullName evidence="5">Type IV secretion system protein</fullName>
    </recommendedName>
</protein>
<feature type="compositionally biased region" description="Basic residues" evidence="1">
    <location>
        <begin position="496"/>
        <end position="507"/>
    </location>
</feature>
<feature type="transmembrane region" description="Helical" evidence="2">
    <location>
        <begin position="258"/>
        <end position="278"/>
    </location>
</feature>
<feature type="compositionally biased region" description="Low complexity" evidence="1">
    <location>
        <begin position="451"/>
        <end position="464"/>
    </location>
</feature>
<feature type="compositionally biased region" description="Gly residues" evidence="1">
    <location>
        <begin position="465"/>
        <end position="476"/>
    </location>
</feature>
<evidence type="ECO:0000256" key="1">
    <source>
        <dbReference type="SAM" id="MobiDB-lite"/>
    </source>
</evidence>
<dbReference type="InterPro" id="IPR045782">
    <property type="entry name" value="TrbL_3"/>
</dbReference>
<dbReference type="Proteomes" id="UP000293589">
    <property type="component" value="Chromosome"/>
</dbReference>
<keyword evidence="2" id="KW-0812">Transmembrane</keyword>
<feature type="transmembrane region" description="Helical" evidence="2">
    <location>
        <begin position="233"/>
        <end position="251"/>
    </location>
</feature>
<organism evidence="3 4">
    <name type="scientific">Bifidobacterium pullorum subsp. gallinarum</name>
    <dbReference type="NCBI Taxonomy" id="78344"/>
    <lineage>
        <taxon>Bacteria</taxon>
        <taxon>Bacillati</taxon>
        <taxon>Actinomycetota</taxon>
        <taxon>Actinomycetes</taxon>
        <taxon>Bifidobacteriales</taxon>
        <taxon>Bifidobacteriaceae</taxon>
        <taxon>Bifidobacterium</taxon>
    </lineage>
</organism>
<dbReference type="KEGG" id="bgx:ESN35_06030"/>
<evidence type="ECO:0000313" key="3">
    <source>
        <dbReference type="EMBL" id="QAY33880.1"/>
    </source>
</evidence>
<feature type="transmembrane region" description="Helical" evidence="2">
    <location>
        <begin position="179"/>
        <end position="198"/>
    </location>
</feature>
<feature type="transmembrane region" description="Helical" evidence="2">
    <location>
        <begin position="51"/>
        <end position="73"/>
    </location>
</feature>
<feature type="transmembrane region" description="Helical" evidence="2">
    <location>
        <begin position="148"/>
        <end position="167"/>
    </location>
</feature>
<accession>A0A4P6DYG2</accession>
<evidence type="ECO:0008006" key="5">
    <source>
        <dbReference type="Google" id="ProtNLM"/>
    </source>
</evidence>
<feature type="transmembrane region" description="Helical" evidence="2">
    <location>
        <begin position="85"/>
        <end position="109"/>
    </location>
</feature>
<dbReference type="Pfam" id="PF19590">
    <property type="entry name" value="TrbL_3"/>
    <property type="match status" value="1"/>
</dbReference>
<feature type="transmembrane region" description="Helical" evidence="2">
    <location>
        <begin position="290"/>
        <end position="311"/>
    </location>
</feature>
<keyword evidence="2" id="KW-1133">Transmembrane helix</keyword>
<feature type="transmembrane region" description="Helical" evidence="2">
    <location>
        <begin position="323"/>
        <end position="344"/>
    </location>
</feature>
<dbReference type="AlphaFoldDB" id="A0A4P6DYG2"/>
<reference evidence="3 4" key="1">
    <citation type="submission" date="2019-01" db="EMBL/GenBank/DDBJ databases">
        <title>Complete genome sequence of Bifidobacterium gallinarum CACC 514.</title>
        <authorList>
            <person name="Jung M."/>
        </authorList>
    </citation>
    <scope>NUCLEOTIDE SEQUENCE [LARGE SCALE GENOMIC DNA]</scope>
    <source>
        <strain evidence="3 4">CACC 514</strain>
    </source>
</reference>
<feature type="compositionally biased region" description="Basic and acidic residues" evidence="1">
    <location>
        <begin position="397"/>
        <end position="406"/>
    </location>
</feature>
<proteinExistence type="predicted"/>
<evidence type="ECO:0000256" key="2">
    <source>
        <dbReference type="SAM" id="Phobius"/>
    </source>
</evidence>
<name>A0A4P6DYG2_9BIFI</name>
<sequence>MYQTQSDSTIEWLSTDRNTLEATASGVDTLRSNASPAYSSWFKAVQPYLNVAQGILVVFAAVSLIVLAVRMVWNLRDADRDSRLLGRFGWVLLGCFLGSSCASIALTFLTTSATASDGTVTPALESWTPGKGTTFFVSDWIRMQVDPFMLIAAVVGVMAAGFKLVTTQEGRDLVPLGKSLAWAIATSVLLAGGVNTFSNVVDTWTSGVLKAASGMMKDAWESNSLAATQFFDLGPLIAVALTLIVWIGGLVSRIFAYLRAGLLPILVGVAPVWAAMSWTEQGRQAFAKTIGWLIAFLLYKPVAALVLAAGSAIMASGSGDSEIITLVLTLVVIVALPGLIRLIVPAVQSSVGGGGGVLPSVLGMGAGAVVAGTAHGAAAAGGGLMRGLRSRLGGGKGKGDAPDGAKHTPTPPSPTSPTDGGAPAPGGGPGSPRHDGVPGVPGAPTPGIPTPGGDAPDGADTGPADAGGSGPTGPAGGRVPPPAGGGDAPDGANRASVRRGRHEGKVF</sequence>
<evidence type="ECO:0000313" key="4">
    <source>
        <dbReference type="Proteomes" id="UP000293589"/>
    </source>
</evidence>